<keyword evidence="1" id="KW-1133">Transmembrane helix</keyword>
<evidence type="ECO:0000256" key="1">
    <source>
        <dbReference type="SAM" id="Phobius"/>
    </source>
</evidence>
<evidence type="ECO:0000313" key="2">
    <source>
        <dbReference type="EMBL" id="NMO97942.1"/>
    </source>
</evidence>
<comment type="caution">
    <text evidence="2">The sequence shown here is derived from an EMBL/GenBank/DDBJ whole genome shotgun (WGS) entry which is preliminary data.</text>
</comment>
<evidence type="ECO:0000313" key="3">
    <source>
        <dbReference type="Proteomes" id="UP000565468"/>
    </source>
</evidence>
<organism evidence="2 3">
    <name type="scientific">Paenibacillus lemnae</name>
    <dbReference type="NCBI Taxonomy" id="1330551"/>
    <lineage>
        <taxon>Bacteria</taxon>
        <taxon>Bacillati</taxon>
        <taxon>Bacillota</taxon>
        <taxon>Bacilli</taxon>
        <taxon>Bacillales</taxon>
        <taxon>Paenibacillaceae</taxon>
        <taxon>Paenibacillus</taxon>
    </lineage>
</organism>
<proteinExistence type="predicted"/>
<dbReference type="EMBL" id="JABBPN010000026">
    <property type="protein sequence ID" value="NMO97942.1"/>
    <property type="molecule type" value="Genomic_DNA"/>
</dbReference>
<feature type="transmembrane region" description="Helical" evidence="1">
    <location>
        <begin position="20"/>
        <end position="41"/>
    </location>
</feature>
<keyword evidence="1" id="KW-0472">Membrane</keyword>
<gene>
    <name evidence="2" type="ORF">HII30_19460</name>
</gene>
<dbReference type="AlphaFoldDB" id="A0A848MD30"/>
<dbReference type="RefSeq" id="WP_169506716.1">
    <property type="nucleotide sequence ID" value="NZ_JABBPN010000026.1"/>
</dbReference>
<keyword evidence="3" id="KW-1185">Reference proteome</keyword>
<reference evidence="2 3" key="1">
    <citation type="submission" date="2020-04" db="EMBL/GenBank/DDBJ databases">
        <title>Paenibacillus algicola sp. nov., a novel marine bacterium producing alginate lyase.</title>
        <authorList>
            <person name="Huang H."/>
        </authorList>
    </citation>
    <scope>NUCLEOTIDE SEQUENCE [LARGE SCALE GENOMIC DNA]</scope>
    <source>
        <strain evidence="2 3">L7-75</strain>
    </source>
</reference>
<name>A0A848MD30_PAELE</name>
<accession>A0A848MD30</accession>
<protein>
    <submittedName>
        <fullName evidence="2">Uncharacterized protein</fullName>
    </submittedName>
</protein>
<sequence>MFGRAEAVRKEPSLHEEADGMSIDQLIALLALIVMIIGLAVNKGKS</sequence>
<dbReference type="Proteomes" id="UP000565468">
    <property type="component" value="Unassembled WGS sequence"/>
</dbReference>
<keyword evidence="1" id="KW-0812">Transmembrane</keyword>